<evidence type="ECO:0000313" key="1">
    <source>
        <dbReference type="EMBL" id="KAG8179453.1"/>
    </source>
</evidence>
<accession>A0AAV6U6K3</accession>
<dbReference type="EMBL" id="JAFNEN010000626">
    <property type="protein sequence ID" value="KAG8179453.1"/>
    <property type="molecule type" value="Genomic_DNA"/>
</dbReference>
<organism evidence="1 2">
    <name type="scientific">Oedothorax gibbosus</name>
    <dbReference type="NCBI Taxonomy" id="931172"/>
    <lineage>
        <taxon>Eukaryota</taxon>
        <taxon>Metazoa</taxon>
        <taxon>Ecdysozoa</taxon>
        <taxon>Arthropoda</taxon>
        <taxon>Chelicerata</taxon>
        <taxon>Arachnida</taxon>
        <taxon>Araneae</taxon>
        <taxon>Araneomorphae</taxon>
        <taxon>Entelegynae</taxon>
        <taxon>Araneoidea</taxon>
        <taxon>Linyphiidae</taxon>
        <taxon>Erigoninae</taxon>
        <taxon>Oedothorax</taxon>
    </lineage>
</organism>
<dbReference type="AlphaFoldDB" id="A0AAV6U6K3"/>
<evidence type="ECO:0000313" key="2">
    <source>
        <dbReference type="Proteomes" id="UP000827092"/>
    </source>
</evidence>
<dbReference type="Proteomes" id="UP000827092">
    <property type="component" value="Unassembled WGS sequence"/>
</dbReference>
<sequence length="91" mass="10603">MVFVLNRLTTRELLPNKTYCKKTNQCHKLRDIFNKMSVTFLSSQRNDTVTSVDNIITADTSSLCWGPLQRNYPVMTSYPQGYGVVWRPRRT</sequence>
<reference evidence="1 2" key="1">
    <citation type="journal article" date="2022" name="Nat. Ecol. Evol.">
        <title>A masculinizing supergene underlies an exaggerated male reproductive morph in a spider.</title>
        <authorList>
            <person name="Hendrickx F."/>
            <person name="De Corte Z."/>
            <person name="Sonet G."/>
            <person name="Van Belleghem S.M."/>
            <person name="Kostlbacher S."/>
            <person name="Vangestel C."/>
        </authorList>
    </citation>
    <scope>NUCLEOTIDE SEQUENCE [LARGE SCALE GENOMIC DNA]</scope>
    <source>
        <strain evidence="1">W744_W776</strain>
    </source>
</reference>
<name>A0AAV6U6K3_9ARAC</name>
<proteinExistence type="predicted"/>
<keyword evidence="2" id="KW-1185">Reference proteome</keyword>
<comment type="caution">
    <text evidence="1">The sequence shown here is derived from an EMBL/GenBank/DDBJ whole genome shotgun (WGS) entry which is preliminary data.</text>
</comment>
<gene>
    <name evidence="1" type="ORF">JTE90_006823</name>
</gene>
<protein>
    <submittedName>
        <fullName evidence="1">Uncharacterized protein</fullName>
    </submittedName>
</protein>